<dbReference type="Proteomes" id="UP001528912">
    <property type="component" value="Unassembled WGS sequence"/>
</dbReference>
<dbReference type="InterPro" id="IPR036812">
    <property type="entry name" value="NAD(P)_OxRdtase_dom_sf"/>
</dbReference>
<dbReference type="SUPFAM" id="SSF51430">
    <property type="entry name" value="NAD(P)-linked oxidoreductase"/>
    <property type="match status" value="1"/>
</dbReference>
<dbReference type="RefSeq" id="WP_277190790.1">
    <property type="nucleotide sequence ID" value="NZ_JAROAV010000008.1"/>
</dbReference>
<evidence type="ECO:0000259" key="1">
    <source>
        <dbReference type="Pfam" id="PF00248"/>
    </source>
</evidence>
<dbReference type="PANTHER" id="PTHR42866">
    <property type="entry name" value="3-DEOXY-MANNO-OCTULOSONATE CYTIDYLYLTRANSFERASE"/>
    <property type="match status" value="1"/>
</dbReference>
<evidence type="ECO:0000313" key="3">
    <source>
        <dbReference type="Proteomes" id="UP001528912"/>
    </source>
</evidence>
<dbReference type="Pfam" id="PF00248">
    <property type="entry name" value="Aldo_ket_red"/>
    <property type="match status" value="1"/>
</dbReference>
<reference evidence="2 3" key="1">
    <citation type="submission" date="2023-03" db="EMBL/GenBank/DDBJ databases">
        <title>YIM 133296 draft genome.</title>
        <authorList>
            <person name="Xiong L."/>
        </authorList>
    </citation>
    <scope>NUCLEOTIDE SEQUENCE [LARGE SCALE GENOMIC DNA]</scope>
    <source>
        <strain evidence="2 3">YIM 133296</strain>
    </source>
</reference>
<sequence>MPRTRVVIQSRLNSSRLPGKALMTVAGMPLIELVARRASRSGHEVVVATSDEHYDTRIADHLATVGIPVMRGDLDDVLGRFVAATQDLAPTDRVVRLTGDNPVMDADVVDELLAAMDESGHAYGRVDIDVVPEGLGAEAFWVSDLRRAAESTTDPYDREHVTPWLRRELGELLFAPEGNPGDPRRFRCSVDNLNDFDRVSRIFATTNDPVGISWHELLEVLREEVEAEGATVPLRGPEDWQQSAFVLGGVHLAGTDAPAAPEVRSLLITAVSRGVTHVDVGRADGPSMKVLRANLNPQLTRRLGYLCRLRPLRGGGALAVEASLERTFAEMGERRVAAALVSGPEDADEAAWERLREYQRTGEVGRIGVALWSGSEIDQALALPGIGYLELPFNVLDDLPEEALEALRAADVVVCSHHTFAGGALLGDDHPALPTLSALSEELGRDGVDDLCVAFVLGHDVITSAIIGCADDAQVRHVADLVARPPLGPDEIARVRAALAGAAR</sequence>
<comment type="caution">
    <text evidence="2">The sequence shown here is derived from an EMBL/GenBank/DDBJ whole genome shotgun (WGS) entry which is preliminary data.</text>
</comment>
<dbReference type="Gene3D" id="3.20.20.100">
    <property type="entry name" value="NADP-dependent oxidoreductase domain"/>
    <property type="match status" value="1"/>
</dbReference>
<dbReference type="EMBL" id="JAROAV010000008">
    <property type="protein sequence ID" value="MDF8262973.1"/>
    <property type="molecule type" value="Genomic_DNA"/>
</dbReference>
<dbReference type="InterPro" id="IPR029044">
    <property type="entry name" value="Nucleotide-diphossugar_trans"/>
</dbReference>
<name>A0ABT6C2K3_9MICO</name>
<feature type="domain" description="NADP-dependent oxidoreductase" evidence="1">
    <location>
        <begin position="246"/>
        <end position="498"/>
    </location>
</feature>
<keyword evidence="3" id="KW-1185">Reference proteome</keyword>
<accession>A0ABT6C2K3</accession>
<proteinExistence type="predicted"/>
<dbReference type="InterPro" id="IPR003329">
    <property type="entry name" value="Cytidylyl_trans"/>
</dbReference>
<gene>
    <name evidence="2" type="ORF">P4R38_01785</name>
</gene>
<dbReference type="InterPro" id="IPR023210">
    <property type="entry name" value="NADP_OxRdtase_dom"/>
</dbReference>
<evidence type="ECO:0000313" key="2">
    <source>
        <dbReference type="EMBL" id="MDF8262973.1"/>
    </source>
</evidence>
<dbReference type="Pfam" id="PF02348">
    <property type="entry name" value="CTP_transf_3"/>
    <property type="match status" value="1"/>
</dbReference>
<dbReference type="PANTHER" id="PTHR42866:SF1">
    <property type="entry name" value="SPORE COAT POLYSACCHARIDE BIOSYNTHESIS PROTEIN SPSF"/>
    <property type="match status" value="1"/>
</dbReference>
<organism evidence="2 3">
    <name type="scientific">Luteipulveratus flavus</name>
    <dbReference type="NCBI Taxonomy" id="3031728"/>
    <lineage>
        <taxon>Bacteria</taxon>
        <taxon>Bacillati</taxon>
        <taxon>Actinomycetota</taxon>
        <taxon>Actinomycetes</taxon>
        <taxon>Micrococcales</taxon>
        <taxon>Dermacoccaceae</taxon>
        <taxon>Luteipulveratus</taxon>
    </lineage>
</organism>
<dbReference type="SUPFAM" id="SSF53448">
    <property type="entry name" value="Nucleotide-diphospho-sugar transferases"/>
    <property type="match status" value="1"/>
</dbReference>
<dbReference type="Gene3D" id="3.90.550.10">
    <property type="entry name" value="Spore Coat Polysaccharide Biosynthesis Protein SpsA, Chain A"/>
    <property type="match status" value="1"/>
</dbReference>
<protein>
    <submittedName>
        <fullName evidence="2">Aldo/keto reductase</fullName>
    </submittedName>
</protein>